<dbReference type="Proteomes" id="UP001320706">
    <property type="component" value="Unassembled WGS sequence"/>
</dbReference>
<evidence type="ECO:0000313" key="2">
    <source>
        <dbReference type="Proteomes" id="UP001320706"/>
    </source>
</evidence>
<gene>
    <name evidence="1" type="primary">TPN1_1</name>
    <name evidence="1" type="ORF">M8818_000187</name>
</gene>
<protein>
    <submittedName>
        <fullName evidence="1">Vitamin B6 transporter</fullName>
    </submittedName>
</protein>
<reference evidence="1" key="1">
    <citation type="submission" date="2024-02" db="EMBL/GenBank/DDBJ databases">
        <title>Metagenome Assembled Genome of Zalaria obscura JY119.</title>
        <authorList>
            <person name="Vighnesh L."/>
            <person name="Jagadeeshwari U."/>
            <person name="Venkata Ramana C."/>
            <person name="Sasikala C."/>
        </authorList>
    </citation>
    <scope>NUCLEOTIDE SEQUENCE</scope>
    <source>
        <strain evidence="1">JY119</strain>
    </source>
</reference>
<proteinExistence type="predicted"/>
<dbReference type="EMBL" id="JAMKPW020000001">
    <property type="protein sequence ID" value="KAK8222019.1"/>
    <property type="molecule type" value="Genomic_DNA"/>
</dbReference>
<comment type="caution">
    <text evidence="1">The sequence shown here is derived from an EMBL/GenBank/DDBJ whole genome shotgun (WGS) entry which is preliminary data.</text>
</comment>
<evidence type="ECO:0000313" key="1">
    <source>
        <dbReference type="EMBL" id="KAK8222019.1"/>
    </source>
</evidence>
<organism evidence="1 2">
    <name type="scientific">Zalaria obscura</name>
    <dbReference type="NCBI Taxonomy" id="2024903"/>
    <lineage>
        <taxon>Eukaryota</taxon>
        <taxon>Fungi</taxon>
        <taxon>Dikarya</taxon>
        <taxon>Ascomycota</taxon>
        <taxon>Pezizomycotina</taxon>
        <taxon>Dothideomycetes</taxon>
        <taxon>Dothideomycetidae</taxon>
        <taxon>Dothideales</taxon>
        <taxon>Zalariaceae</taxon>
        <taxon>Zalaria</taxon>
    </lineage>
</organism>
<name>A0ACC3SPE9_9PEZI</name>
<accession>A0ACC3SPE9</accession>
<sequence>MDAPPLNAEDIEKGQSKFALNGGSSDGTLGSSIHEGHLTSHHGFKGYVKRIIESELTESRGIHRVGPDERHKVDAFGYLQMTLLWMSANLSANNVAVGMLGPSVYGLSFLDSALTVTFGCMVGSACTAYMSTFGPVSGNRTMIIARYTMGWWPSRICVLLNLVIMLGYGMIDCVIGGQMLSAVADNNMTIIVGIIIVAIISYVITVIGLPMFHIYERYAWAPQMAILFIMCGCAGQYFDTTTPSVGDSTTIAGNRLSFFSLALSACSAWSPAGADYYVYYPETTPKVMTFALTFIGETISEIFAMLMGAGIASGIANNPVWTAANEISPGAVLVAGFSDLGTFGKFCGVVMALGVIANNVPGTYSAGLGFQCLGAWPLKVPRMVWNTFGVIVYTVCAAVGRNHLYDIFENFLALMGYWTTIWIVITLEEQFIFRRKSGYIWSDWNDPKKIPLGLAALASFLIGWAGAVLCMDQVYFIGPIAGLVGEYGSDMGIYVGSAWAGITFPLFRMLELKYIGR</sequence>
<keyword evidence="2" id="KW-1185">Reference proteome</keyword>